<gene>
    <name evidence="3" type="ORF">HETIRDRAFT_420654</name>
</gene>
<dbReference type="HOGENOM" id="CLU_1199956_0_0_1"/>
<name>W4JWB3_HETIT</name>
<feature type="compositionally biased region" description="Pro residues" evidence="1">
    <location>
        <begin position="221"/>
        <end position="231"/>
    </location>
</feature>
<sequence>MTWIPLDSPCAHRTNTDMVVLGNLPEVTAADGSWTAIVSIVTFLVGWAGIHLNNLSLMTVHTFICVISLNAILGLPMKLPSTPLPSPTALDIRPHSELSRRFSFLESMMTSASLTVDQRRCSPTLSLPNALPSGPCKTEKTLPPHLRVPMPMATLETDRSNRLSRMEPGLGLVLDLLPIKVVSPPPSLRAHTQLPHHRHTRFPPLTRTPPVRTGPAALPRIPNPPFCSSPA</sequence>
<dbReference type="KEGG" id="hir:HETIRDRAFT_420654"/>
<keyword evidence="4" id="KW-1185">Reference proteome</keyword>
<organism evidence="3 4">
    <name type="scientific">Heterobasidion irregulare (strain TC 32-1)</name>
    <dbReference type="NCBI Taxonomy" id="747525"/>
    <lineage>
        <taxon>Eukaryota</taxon>
        <taxon>Fungi</taxon>
        <taxon>Dikarya</taxon>
        <taxon>Basidiomycota</taxon>
        <taxon>Agaricomycotina</taxon>
        <taxon>Agaricomycetes</taxon>
        <taxon>Russulales</taxon>
        <taxon>Bondarzewiaceae</taxon>
        <taxon>Heterobasidion</taxon>
        <taxon>Heterobasidion annosum species complex</taxon>
    </lineage>
</organism>
<dbReference type="AlphaFoldDB" id="W4JWB3"/>
<dbReference type="RefSeq" id="XP_009549849.1">
    <property type="nucleotide sequence ID" value="XM_009551554.1"/>
</dbReference>
<dbReference type="EMBL" id="KI925462">
    <property type="protein sequence ID" value="ETW77827.1"/>
    <property type="molecule type" value="Genomic_DNA"/>
</dbReference>
<keyword evidence="2" id="KW-0472">Membrane</keyword>
<accession>W4JWB3</accession>
<dbReference type="Proteomes" id="UP000030671">
    <property type="component" value="Unassembled WGS sequence"/>
</dbReference>
<feature type="transmembrane region" description="Helical" evidence="2">
    <location>
        <begin position="32"/>
        <end position="50"/>
    </location>
</feature>
<evidence type="ECO:0000256" key="2">
    <source>
        <dbReference type="SAM" id="Phobius"/>
    </source>
</evidence>
<protein>
    <submittedName>
        <fullName evidence="3">Uncharacterized protein</fullName>
    </submittedName>
</protein>
<feature type="region of interest" description="Disordered" evidence="1">
    <location>
        <begin position="186"/>
        <end position="231"/>
    </location>
</feature>
<keyword evidence="2" id="KW-0812">Transmembrane</keyword>
<feature type="transmembrane region" description="Helical" evidence="2">
    <location>
        <begin position="57"/>
        <end position="77"/>
    </location>
</feature>
<evidence type="ECO:0000313" key="3">
    <source>
        <dbReference type="EMBL" id="ETW77827.1"/>
    </source>
</evidence>
<evidence type="ECO:0000313" key="4">
    <source>
        <dbReference type="Proteomes" id="UP000030671"/>
    </source>
</evidence>
<proteinExistence type="predicted"/>
<keyword evidence="2" id="KW-1133">Transmembrane helix</keyword>
<dbReference type="InParanoid" id="W4JWB3"/>
<evidence type="ECO:0000256" key="1">
    <source>
        <dbReference type="SAM" id="MobiDB-lite"/>
    </source>
</evidence>
<dbReference type="GeneID" id="20673666"/>
<reference evidence="3 4" key="1">
    <citation type="journal article" date="2012" name="New Phytol.">
        <title>Insight into trade-off between wood decay and parasitism from the genome of a fungal forest pathogen.</title>
        <authorList>
            <person name="Olson A."/>
            <person name="Aerts A."/>
            <person name="Asiegbu F."/>
            <person name="Belbahri L."/>
            <person name="Bouzid O."/>
            <person name="Broberg A."/>
            <person name="Canback B."/>
            <person name="Coutinho P.M."/>
            <person name="Cullen D."/>
            <person name="Dalman K."/>
            <person name="Deflorio G."/>
            <person name="van Diepen L.T."/>
            <person name="Dunand C."/>
            <person name="Duplessis S."/>
            <person name="Durling M."/>
            <person name="Gonthier P."/>
            <person name="Grimwood J."/>
            <person name="Fossdal C.G."/>
            <person name="Hansson D."/>
            <person name="Henrissat B."/>
            <person name="Hietala A."/>
            <person name="Himmelstrand K."/>
            <person name="Hoffmeister D."/>
            <person name="Hogberg N."/>
            <person name="James T.Y."/>
            <person name="Karlsson M."/>
            <person name="Kohler A."/>
            <person name="Kues U."/>
            <person name="Lee Y.H."/>
            <person name="Lin Y.C."/>
            <person name="Lind M."/>
            <person name="Lindquist E."/>
            <person name="Lombard V."/>
            <person name="Lucas S."/>
            <person name="Lunden K."/>
            <person name="Morin E."/>
            <person name="Murat C."/>
            <person name="Park J."/>
            <person name="Raffaello T."/>
            <person name="Rouze P."/>
            <person name="Salamov A."/>
            <person name="Schmutz J."/>
            <person name="Solheim H."/>
            <person name="Stahlberg J."/>
            <person name="Velez H."/>
            <person name="de Vries R.P."/>
            <person name="Wiebenga A."/>
            <person name="Woodward S."/>
            <person name="Yakovlev I."/>
            <person name="Garbelotto M."/>
            <person name="Martin F."/>
            <person name="Grigoriev I.V."/>
            <person name="Stenlid J."/>
        </authorList>
    </citation>
    <scope>NUCLEOTIDE SEQUENCE [LARGE SCALE GENOMIC DNA]</scope>
    <source>
        <strain evidence="3 4">TC 32-1</strain>
    </source>
</reference>